<organism evidence="2 3">
    <name type="scientific">Nitrosomonas nitrosa</name>
    <dbReference type="NCBI Taxonomy" id="52442"/>
    <lineage>
        <taxon>Bacteria</taxon>
        <taxon>Pseudomonadati</taxon>
        <taxon>Pseudomonadota</taxon>
        <taxon>Betaproteobacteria</taxon>
        <taxon>Nitrosomonadales</taxon>
        <taxon>Nitrosomonadaceae</taxon>
        <taxon>Nitrosomonas</taxon>
    </lineage>
</organism>
<dbReference type="RefSeq" id="WP_090668304.1">
    <property type="nucleotide sequence ID" value="NZ_FOUF01000012.1"/>
</dbReference>
<keyword evidence="1" id="KW-0732">Signal</keyword>
<dbReference type="STRING" id="52442.SAMN05421880_11220"/>
<evidence type="ECO:0000313" key="2">
    <source>
        <dbReference type="EMBL" id="SFM29635.1"/>
    </source>
</evidence>
<protein>
    <submittedName>
        <fullName evidence="2">Uncharacterized protein</fullName>
    </submittedName>
</protein>
<proteinExistence type="predicted"/>
<gene>
    <name evidence="2" type="ORF">SAMN05421880_11220</name>
</gene>
<accession>A0A1I4PQG8</accession>
<name>A0A1I4PQG8_9PROT</name>
<dbReference type="EMBL" id="FOUF01000012">
    <property type="protein sequence ID" value="SFM29635.1"/>
    <property type="molecule type" value="Genomic_DNA"/>
</dbReference>
<reference evidence="2 3" key="1">
    <citation type="submission" date="2016-10" db="EMBL/GenBank/DDBJ databases">
        <authorList>
            <person name="de Groot N.N."/>
        </authorList>
    </citation>
    <scope>NUCLEOTIDE SEQUENCE [LARGE SCALE GENOMIC DNA]</scope>
    <source>
        <strain evidence="2 3">Nm146</strain>
    </source>
</reference>
<dbReference type="Proteomes" id="UP000199561">
    <property type="component" value="Unassembled WGS sequence"/>
</dbReference>
<evidence type="ECO:0000313" key="3">
    <source>
        <dbReference type="Proteomes" id="UP000199561"/>
    </source>
</evidence>
<feature type="signal peptide" evidence="1">
    <location>
        <begin position="1"/>
        <end position="28"/>
    </location>
</feature>
<keyword evidence="3" id="KW-1185">Reference proteome</keyword>
<dbReference type="AlphaFoldDB" id="A0A1I4PQG8"/>
<sequence>MKTTAFYQKSISSIFFLALLSAANSIMAKDMSEEAILSHFATWPRATDEELEQLRGGFILPNGVHVDLSLVKSIYLNGVETFSSSFKFPDDGLVLQNMGVDLGASALSSVIQNNLDNQLISAITELNVTISNLKALDLTNDTSRVFTDFIVPGVR</sequence>
<feature type="chain" id="PRO_5011578443" evidence="1">
    <location>
        <begin position="29"/>
        <end position="155"/>
    </location>
</feature>
<evidence type="ECO:0000256" key="1">
    <source>
        <dbReference type="SAM" id="SignalP"/>
    </source>
</evidence>